<keyword evidence="1" id="KW-0808">Transferase</keyword>
<dbReference type="InterPro" id="IPR027417">
    <property type="entry name" value="P-loop_NTPase"/>
</dbReference>
<name>A0A9D9GLP3_9BACL</name>
<reference evidence="1" key="1">
    <citation type="submission" date="2020-10" db="EMBL/GenBank/DDBJ databases">
        <authorList>
            <person name="Gilroy R."/>
        </authorList>
    </citation>
    <scope>NUCLEOTIDE SEQUENCE</scope>
    <source>
        <strain evidence="1">1748</strain>
    </source>
</reference>
<proteinExistence type="predicted"/>
<organism evidence="1 2">
    <name type="scientific">Candidatus Scatoplasma merdavium</name>
    <dbReference type="NCBI Taxonomy" id="2840932"/>
    <lineage>
        <taxon>Bacteria</taxon>
        <taxon>Bacillati</taxon>
        <taxon>Bacillota</taxon>
        <taxon>Bacilli</taxon>
        <taxon>Bacillales</taxon>
        <taxon>Candidatus Scatoplasma</taxon>
    </lineage>
</organism>
<feature type="non-terminal residue" evidence="1">
    <location>
        <position position="39"/>
    </location>
</feature>
<sequence>MAKIVLIGGGSSSGKTYITRKALESIDRNDVGFISFDDY</sequence>
<dbReference type="AlphaFoldDB" id="A0A9D9GLP3"/>
<protein>
    <submittedName>
        <fullName evidence="1">Uridine kinase</fullName>
    </submittedName>
</protein>
<dbReference type="Proteomes" id="UP000823629">
    <property type="component" value="Unassembled WGS sequence"/>
</dbReference>
<dbReference type="EMBL" id="JADING010000061">
    <property type="protein sequence ID" value="MBO8414262.1"/>
    <property type="molecule type" value="Genomic_DNA"/>
</dbReference>
<accession>A0A9D9GLP3</accession>
<gene>
    <name evidence="1" type="ORF">IAC78_02115</name>
</gene>
<dbReference type="Gene3D" id="3.40.50.300">
    <property type="entry name" value="P-loop containing nucleotide triphosphate hydrolases"/>
    <property type="match status" value="1"/>
</dbReference>
<reference evidence="1" key="2">
    <citation type="journal article" date="2021" name="PeerJ">
        <title>Extensive microbial diversity within the chicken gut microbiome revealed by metagenomics and culture.</title>
        <authorList>
            <person name="Gilroy R."/>
            <person name="Ravi A."/>
            <person name="Getino M."/>
            <person name="Pursley I."/>
            <person name="Horton D.L."/>
            <person name="Alikhan N.F."/>
            <person name="Baker D."/>
            <person name="Gharbi K."/>
            <person name="Hall N."/>
            <person name="Watson M."/>
            <person name="Adriaenssens E.M."/>
            <person name="Foster-Nyarko E."/>
            <person name="Jarju S."/>
            <person name="Secka A."/>
            <person name="Antonio M."/>
            <person name="Oren A."/>
            <person name="Chaudhuri R.R."/>
            <person name="La Ragione R."/>
            <person name="Hildebrand F."/>
            <person name="Pallen M.J."/>
        </authorList>
    </citation>
    <scope>NUCLEOTIDE SEQUENCE</scope>
    <source>
        <strain evidence="1">1748</strain>
    </source>
</reference>
<keyword evidence="1" id="KW-0418">Kinase</keyword>
<dbReference type="GO" id="GO:0016301">
    <property type="term" value="F:kinase activity"/>
    <property type="evidence" value="ECO:0007669"/>
    <property type="project" value="UniProtKB-KW"/>
</dbReference>
<evidence type="ECO:0000313" key="1">
    <source>
        <dbReference type="EMBL" id="MBO8414262.1"/>
    </source>
</evidence>
<comment type="caution">
    <text evidence="1">The sequence shown here is derived from an EMBL/GenBank/DDBJ whole genome shotgun (WGS) entry which is preliminary data.</text>
</comment>
<evidence type="ECO:0000313" key="2">
    <source>
        <dbReference type="Proteomes" id="UP000823629"/>
    </source>
</evidence>